<sequence>MTAAFCHRTRLTTWQASYAEYVITFPQFLSNQNLNATYPVPIGGPVPTNEVITTKLAQGSANLHYSKTFLTLTGFHADTKYQLSGAQEVLGWTANWGWRFARHTSSQLTFGWQTIDNRPVLQPKFTSDFTFVAVGLYRTITPHLNTGLSYWHMEQTANEASNRYSDDRVTASMFITF</sequence>
<keyword evidence="2" id="KW-1185">Reference proteome</keyword>
<dbReference type="EMBL" id="OZ026884">
    <property type="protein sequence ID" value="CAL1239516.1"/>
    <property type="molecule type" value="Genomic_DNA"/>
</dbReference>
<reference evidence="1 2" key="1">
    <citation type="submission" date="2024-04" db="EMBL/GenBank/DDBJ databases">
        <authorList>
            <person name="Cremers G."/>
        </authorList>
    </citation>
    <scope>NUCLEOTIDE SEQUENCE [LARGE SCALE GENOMIC DNA]</scope>
    <source>
        <strain evidence="1">MeCH1-AG</strain>
    </source>
</reference>
<organism evidence="1 2">
    <name type="scientific">Candidatus Methylocalor cossyra</name>
    <dbReference type="NCBI Taxonomy" id="3108543"/>
    <lineage>
        <taxon>Bacteria</taxon>
        <taxon>Pseudomonadati</taxon>
        <taxon>Pseudomonadota</taxon>
        <taxon>Gammaproteobacteria</taxon>
        <taxon>Methylococcales</taxon>
        <taxon>Methylococcaceae</taxon>
        <taxon>Candidatus Methylocalor</taxon>
    </lineage>
</organism>
<gene>
    <name evidence="1" type="ORF">MECH1_V1_0740</name>
</gene>
<protein>
    <submittedName>
        <fullName evidence="1">Uncharacterized protein</fullName>
    </submittedName>
</protein>
<dbReference type="RefSeq" id="WP_348759061.1">
    <property type="nucleotide sequence ID" value="NZ_OZ026884.1"/>
</dbReference>
<evidence type="ECO:0000313" key="2">
    <source>
        <dbReference type="Proteomes" id="UP001497493"/>
    </source>
</evidence>
<proteinExistence type="predicted"/>
<dbReference type="Proteomes" id="UP001497493">
    <property type="component" value="Chromosome"/>
</dbReference>
<accession>A0ABP1C5X2</accession>
<evidence type="ECO:0000313" key="1">
    <source>
        <dbReference type="EMBL" id="CAL1239516.1"/>
    </source>
</evidence>
<name>A0ABP1C5X2_9GAMM</name>